<comment type="caution">
    <text evidence="2">The sequence shown here is derived from an EMBL/GenBank/DDBJ whole genome shotgun (WGS) entry which is preliminary data.</text>
</comment>
<dbReference type="PANTHER" id="PTHR19328">
    <property type="entry name" value="HEDGEHOG-INTERACTING PROTEIN"/>
    <property type="match status" value="1"/>
</dbReference>
<dbReference type="Gene3D" id="2.120.10.30">
    <property type="entry name" value="TolB, C-terminal domain"/>
    <property type="match status" value="1"/>
</dbReference>
<evidence type="ECO:0000313" key="3">
    <source>
        <dbReference type="Proteomes" id="UP000433101"/>
    </source>
</evidence>
<proteinExistence type="predicted"/>
<dbReference type="RefSeq" id="WP_160773675.1">
    <property type="nucleotide sequence ID" value="NZ_WUMV01000001.1"/>
</dbReference>
<dbReference type="InterPro" id="IPR012938">
    <property type="entry name" value="Glc/Sorbosone_DH"/>
</dbReference>
<keyword evidence="3" id="KW-1185">Reference proteome</keyword>
<protein>
    <submittedName>
        <fullName evidence="2">PQQ-dependent sugar dehydrogenase</fullName>
    </submittedName>
</protein>
<evidence type="ECO:0000259" key="1">
    <source>
        <dbReference type="Pfam" id="PF07995"/>
    </source>
</evidence>
<feature type="domain" description="Glucose/Sorbosone dehydrogenase" evidence="1">
    <location>
        <begin position="49"/>
        <end position="379"/>
    </location>
</feature>
<dbReference type="Proteomes" id="UP000433101">
    <property type="component" value="Unassembled WGS sequence"/>
</dbReference>
<organism evidence="2 3">
    <name type="scientific">Stappia sediminis</name>
    <dbReference type="NCBI Taxonomy" id="2692190"/>
    <lineage>
        <taxon>Bacteria</taxon>
        <taxon>Pseudomonadati</taxon>
        <taxon>Pseudomonadota</taxon>
        <taxon>Alphaproteobacteria</taxon>
        <taxon>Hyphomicrobiales</taxon>
        <taxon>Stappiaceae</taxon>
        <taxon>Stappia</taxon>
    </lineage>
</organism>
<reference evidence="2 3" key="1">
    <citation type="submission" date="2019-12" db="EMBL/GenBank/DDBJ databases">
        <authorList>
            <person name="Li M."/>
        </authorList>
    </citation>
    <scope>NUCLEOTIDE SEQUENCE [LARGE SCALE GENOMIC DNA]</scope>
    <source>
        <strain evidence="2 3">GBMRC 2046</strain>
    </source>
</reference>
<dbReference type="SUPFAM" id="SSF50952">
    <property type="entry name" value="Soluble quinoprotein glucose dehydrogenase"/>
    <property type="match status" value="1"/>
</dbReference>
<dbReference type="InterPro" id="IPR011041">
    <property type="entry name" value="Quinoprot_gluc/sorb_DH_b-prop"/>
</dbReference>
<dbReference type="InterPro" id="IPR011042">
    <property type="entry name" value="6-blade_b-propeller_TolB-like"/>
</dbReference>
<gene>
    <name evidence="2" type="ORF">GR183_00740</name>
</gene>
<name>A0A7X3LQU9_9HYPH</name>
<dbReference type="PANTHER" id="PTHR19328:SF75">
    <property type="entry name" value="ALDOSE SUGAR DEHYDROGENASE YLII"/>
    <property type="match status" value="1"/>
</dbReference>
<dbReference type="PROSITE" id="PS51257">
    <property type="entry name" value="PROKAR_LIPOPROTEIN"/>
    <property type="match status" value="1"/>
</dbReference>
<evidence type="ECO:0000313" key="2">
    <source>
        <dbReference type="EMBL" id="MXN63417.1"/>
    </source>
</evidence>
<dbReference type="Pfam" id="PF07995">
    <property type="entry name" value="GSDH"/>
    <property type="match status" value="1"/>
</dbReference>
<accession>A0A7X3LQU9</accession>
<dbReference type="EMBL" id="WUMV01000001">
    <property type="protein sequence ID" value="MXN63417.1"/>
    <property type="molecule type" value="Genomic_DNA"/>
</dbReference>
<sequence>MDEREARLRNSLLIAACTIAGACANTVGAEDIHNAGSATFSVTRMTQALDHPWGFDFLPDGAVLVNERDGRMLYFPPDLQQAAPVKGVPEVRASGQGGLLDLVVAPDFGSSGRIYFTFSEPGSGGAGTAAASAEFIRDGAGPRLENVRVIMRMDKKTGAGRHFGSRVVPARDGTVYVTTGDRGESERAQDPFDHAGSVLRVNADGSIPADNPFADGKEGLPELWSMGHRNIQGAALQPETGELWTVEHGARGGDEINRPQAGLNYGWPVISYGRHYSGGKIGVGTEADGYEQPVHYWDPSIAPSGMAFYAGEAVPEWTGDMFVGALKDQLIARLQIEGGKVVGEEHLIEGDYGRIRTIRNGPGGTLWFSTDESDGALYRIGAAP</sequence>
<dbReference type="AlphaFoldDB" id="A0A7X3LQU9"/>